<protein>
    <submittedName>
        <fullName evidence="2">Uncharacterized protein</fullName>
    </submittedName>
</protein>
<comment type="caution">
    <text evidence="2">The sequence shown here is derived from an EMBL/GenBank/DDBJ whole genome shotgun (WGS) entry which is preliminary data.</text>
</comment>
<keyword evidence="1" id="KW-0175">Coiled coil</keyword>
<proteinExistence type="predicted"/>
<gene>
    <name evidence="2" type="ORF">C1645_839165</name>
</gene>
<organism evidence="2 3">
    <name type="scientific">Glomus cerebriforme</name>
    <dbReference type="NCBI Taxonomy" id="658196"/>
    <lineage>
        <taxon>Eukaryota</taxon>
        <taxon>Fungi</taxon>
        <taxon>Fungi incertae sedis</taxon>
        <taxon>Mucoromycota</taxon>
        <taxon>Glomeromycotina</taxon>
        <taxon>Glomeromycetes</taxon>
        <taxon>Glomerales</taxon>
        <taxon>Glomeraceae</taxon>
        <taxon>Glomus</taxon>
    </lineage>
</organism>
<sequence length="260" mass="30749">MTNERSKNNSSENLFPDKPHEVIGKLGIGFNKLNDKLINLLKENQSLKQQYKIFQQKNQEILRINEDLNEKYQETLRINDDLNKKYQEILHINTNLKEKLQEKDEKFEKLQQNILNLEKHKNEELQQLEIFYQNLEKNLEILESDEINENDIKIFKENKKNYTINEPITVDKGPGKDKIISRRYSDIKVVVGLDFGTEYSGFSYCHVDSEQNIISNIKWSGCIGFKTKTVLQYDDEYCNVVCWGYPALAKRPNHRNQNQD</sequence>
<accession>A0A397S631</accession>
<name>A0A397S631_9GLOM</name>
<dbReference type="OrthoDB" id="2345305at2759"/>
<evidence type="ECO:0000256" key="1">
    <source>
        <dbReference type="SAM" id="Coils"/>
    </source>
</evidence>
<reference evidence="2 3" key="1">
    <citation type="submission" date="2018-06" db="EMBL/GenBank/DDBJ databases">
        <title>Comparative genomics reveals the genomic features of Rhizophagus irregularis, R. cerebriforme, R. diaphanum and Gigaspora rosea, and their symbiotic lifestyle signature.</title>
        <authorList>
            <person name="Morin E."/>
            <person name="San Clemente H."/>
            <person name="Chen E.C.H."/>
            <person name="De La Providencia I."/>
            <person name="Hainaut M."/>
            <person name="Kuo A."/>
            <person name="Kohler A."/>
            <person name="Murat C."/>
            <person name="Tang N."/>
            <person name="Roy S."/>
            <person name="Loubradou J."/>
            <person name="Henrissat B."/>
            <person name="Grigoriev I.V."/>
            <person name="Corradi N."/>
            <person name="Roux C."/>
            <person name="Martin F.M."/>
        </authorList>
    </citation>
    <scope>NUCLEOTIDE SEQUENCE [LARGE SCALE GENOMIC DNA]</scope>
    <source>
        <strain evidence="2 3">DAOM 227022</strain>
    </source>
</reference>
<evidence type="ECO:0000313" key="3">
    <source>
        <dbReference type="Proteomes" id="UP000265703"/>
    </source>
</evidence>
<dbReference type="STRING" id="658196.A0A397S631"/>
<dbReference type="Proteomes" id="UP000265703">
    <property type="component" value="Unassembled WGS sequence"/>
</dbReference>
<dbReference type="AlphaFoldDB" id="A0A397S631"/>
<dbReference type="EMBL" id="QKYT01001027">
    <property type="protein sequence ID" value="RIA80176.1"/>
    <property type="molecule type" value="Genomic_DNA"/>
</dbReference>
<evidence type="ECO:0000313" key="2">
    <source>
        <dbReference type="EMBL" id="RIA80176.1"/>
    </source>
</evidence>
<feature type="coiled-coil region" evidence="1">
    <location>
        <begin position="30"/>
        <end position="152"/>
    </location>
</feature>
<keyword evidence="3" id="KW-1185">Reference proteome</keyword>
<feature type="non-terminal residue" evidence="2">
    <location>
        <position position="260"/>
    </location>
</feature>